<dbReference type="InterPro" id="IPR052950">
    <property type="entry name" value="CISD"/>
</dbReference>
<dbReference type="GO" id="GO:0005737">
    <property type="term" value="C:cytoplasm"/>
    <property type="evidence" value="ECO:0007669"/>
    <property type="project" value="UniProtKB-ARBA"/>
</dbReference>
<organism evidence="6 7">
    <name type="scientific">Sedimenticola selenatireducens</name>
    <dbReference type="NCBI Taxonomy" id="191960"/>
    <lineage>
        <taxon>Bacteria</taxon>
        <taxon>Pseudomonadati</taxon>
        <taxon>Pseudomonadota</taxon>
        <taxon>Gammaproteobacteria</taxon>
        <taxon>Chromatiales</taxon>
        <taxon>Sedimenticolaceae</taxon>
        <taxon>Sedimenticola</taxon>
    </lineage>
</organism>
<feature type="domain" description="Iron-binding zinc finger CDGSH type" evidence="5">
    <location>
        <begin position="9"/>
        <end position="46"/>
    </location>
</feature>
<dbReference type="RefSeq" id="WP_029132583.1">
    <property type="nucleotide sequence ID" value="NZ_CAXXYC010000003.1"/>
</dbReference>
<keyword evidence="3" id="KW-0408">Iron</keyword>
<keyword evidence="4" id="KW-0411">Iron-sulfur</keyword>
<dbReference type="STRING" id="1111735.GCA_000428045_03272"/>
<name>A0A2N6D198_9GAMM</name>
<proteinExistence type="predicted"/>
<dbReference type="GO" id="GO:0051537">
    <property type="term" value="F:2 iron, 2 sulfur cluster binding"/>
    <property type="evidence" value="ECO:0007669"/>
    <property type="project" value="UniProtKB-KW"/>
</dbReference>
<sequence>MSEPVRAADSPFAVEVEQGKTYYWCACGRSATQPFCDGSHKVTEFRPVKYEAVESGTVYFCGCKGSQNKPLCDGSHKKT</sequence>
<evidence type="ECO:0000256" key="1">
    <source>
        <dbReference type="ARBA" id="ARBA00022714"/>
    </source>
</evidence>
<dbReference type="PANTHER" id="PTHR46491:SF3">
    <property type="entry name" value="CDGSH IRON-SULFUR DOMAIN-CONTAINING PROTEIN 3, MITOCHONDRIAL"/>
    <property type="match status" value="1"/>
</dbReference>
<gene>
    <name evidence="6" type="ORF">C0630_00775</name>
</gene>
<protein>
    <submittedName>
        <fullName evidence="6">CDGSH iron-sulfur domain-containing protein</fullName>
    </submittedName>
</protein>
<evidence type="ECO:0000313" key="7">
    <source>
        <dbReference type="Proteomes" id="UP000235015"/>
    </source>
</evidence>
<dbReference type="InterPro" id="IPR018967">
    <property type="entry name" value="FeS-contain_CDGSH-typ"/>
</dbReference>
<dbReference type="AlphaFoldDB" id="A0A2N6D198"/>
<keyword evidence="1" id="KW-0001">2Fe-2S</keyword>
<evidence type="ECO:0000259" key="5">
    <source>
        <dbReference type="SMART" id="SM00704"/>
    </source>
</evidence>
<dbReference type="PANTHER" id="PTHR46491">
    <property type="entry name" value="CDGSH IRON SULFUR DOMAIN PROTEIN HOMOLOG"/>
    <property type="match status" value="1"/>
</dbReference>
<dbReference type="Pfam" id="PF09360">
    <property type="entry name" value="zf-CDGSH"/>
    <property type="match status" value="2"/>
</dbReference>
<keyword evidence="2" id="KW-0479">Metal-binding</keyword>
<feature type="domain" description="Iron-binding zinc finger CDGSH type" evidence="5">
    <location>
        <begin position="47"/>
        <end position="79"/>
    </location>
</feature>
<reference evidence="6 7" key="1">
    <citation type="submission" date="2017-11" db="EMBL/GenBank/DDBJ databases">
        <title>Genome-resolved metagenomics identifies genetic mobility, metabolic interactions, and unexpected diversity in perchlorate-reducing communities.</title>
        <authorList>
            <person name="Barnum T.P."/>
            <person name="Figueroa I.A."/>
            <person name="Carlstrom C.I."/>
            <person name="Lucas L.N."/>
            <person name="Engelbrektson A.L."/>
            <person name="Coates J.D."/>
        </authorList>
    </citation>
    <scope>NUCLEOTIDE SEQUENCE [LARGE SCALE GENOMIC DNA]</scope>
    <source>
        <strain evidence="6">BM301</strain>
    </source>
</reference>
<dbReference type="EMBL" id="PKUN01000001">
    <property type="protein sequence ID" value="PLX63472.1"/>
    <property type="molecule type" value="Genomic_DNA"/>
</dbReference>
<accession>A0A2N6D198</accession>
<dbReference type="Gene3D" id="3.40.5.90">
    <property type="entry name" value="CDGSH iron-sulfur domain, mitoNEET-type"/>
    <property type="match status" value="2"/>
</dbReference>
<evidence type="ECO:0000256" key="3">
    <source>
        <dbReference type="ARBA" id="ARBA00023004"/>
    </source>
</evidence>
<evidence type="ECO:0000256" key="4">
    <source>
        <dbReference type="ARBA" id="ARBA00023014"/>
    </source>
</evidence>
<evidence type="ECO:0000256" key="2">
    <source>
        <dbReference type="ARBA" id="ARBA00022723"/>
    </source>
</evidence>
<dbReference type="InterPro" id="IPR042216">
    <property type="entry name" value="MitoNEET_CISD"/>
</dbReference>
<comment type="caution">
    <text evidence="6">The sequence shown here is derived from an EMBL/GenBank/DDBJ whole genome shotgun (WGS) entry which is preliminary data.</text>
</comment>
<evidence type="ECO:0000313" key="6">
    <source>
        <dbReference type="EMBL" id="PLX63472.1"/>
    </source>
</evidence>
<dbReference type="GO" id="GO:0046872">
    <property type="term" value="F:metal ion binding"/>
    <property type="evidence" value="ECO:0007669"/>
    <property type="project" value="UniProtKB-KW"/>
</dbReference>
<dbReference type="SMART" id="SM00704">
    <property type="entry name" value="ZnF_CDGSH"/>
    <property type="match status" value="2"/>
</dbReference>
<dbReference type="Proteomes" id="UP000235015">
    <property type="component" value="Unassembled WGS sequence"/>
</dbReference>